<name>A6KKE6_RAT</name>
<organism evidence="1 2">
    <name type="scientific">Rattus norvegicus</name>
    <name type="common">Rat</name>
    <dbReference type="NCBI Taxonomy" id="10116"/>
    <lineage>
        <taxon>Eukaryota</taxon>
        <taxon>Metazoa</taxon>
        <taxon>Chordata</taxon>
        <taxon>Craniata</taxon>
        <taxon>Vertebrata</taxon>
        <taxon>Euteleostomi</taxon>
        <taxon>Mammalia</taxon>
        <taxon>Eutheria</taxon>
        <taxon>Euarchontoglires</taxon>
        <taxon>Glires</taxon>
        <taxon>Rodentia</taxon>
        <taxon>Myomorpha</taxon>
        <taxon>Muroidea</taxon>
        <taxon>Muridae</taxon>
        <taxon>Murinae</taxon>
        <taxon>Rattus</taxon>
    </lineage>
</organism>
<protein>
    <submittedName>
        <fullName evidence="1">Chemokine (C-X-C motif) ligand 7, isoform CRA_a</fullName>
    </submittedName>
</protein>
<sequence>MGFRLRPTSSCTRASSLRNLQVLLSLLLVALVPLAVGKRKRNSGKESGGRLLPFIF</sequence>
<proteinExistence type="predicted"/>
<reference evidence="1 2" key="1">
    <citation type="submission" date="2005-09" db="EMBL/GenBank/DDBJ databases">
        <authorList>
            <person name="Mural R.J."/>
            <person name="Li P.W."/>
            <person name="Adams M.D."/>
            <person name="Amanatides P.G."/>
            <person name="Baden-Tillson H."/>
            <person name="Barnstead M."/>
            <person name="Chin S.H."/>
            <person name="Dew I."/>
            <person name="Evans C.A."/>
            <person name="Ferriera S."/>
            <person name="Flanigan M."/>
            <person name="Fosler C."/>
            <person name="Glodek A."/>
            <person name="Gu Z."/>
            <person name="Holt R.A."/>
            <person name="Jennings D."/>
            <person name="Kraft C.L."/>
            <person name="Lu F."/>
            <person name="Nguyen T."/>
            <person name="Nusskern D.R."/>
            <person name="Pfannkoch C.M."/>
            <person name="Sitter C."/>
            <person name="Sutton G.G."/>
            <person name="Venter J.C."/>
            <person name="Wang Z."/>
            <person name="Woodage T."/>
            <person name="Zheng X.H."/>
            <person name="Zhong F."/>
        </authorList>
    </citation>
    <scope>NUCLEOTIDE SEQUENCE [LARGE SCALE GENOMIC DNA]</scope>
    <source>
        <strain>BN</strain>
        <strain evidence="2">Sprague-Dawley</strain>
    </source>
</reference>
<dbReference type="AlphaFoldDB" id="A6KKE6"/>
<gene>
    <name evidence="1" type="primary">Cxcl7</name>
    <name evidence="1" type="ORF">rCG_60428</name>
</gene>
<accession>A6KKE6</accession>
<evidence type="ECO:0000313" key="1">
    <source>
        <dbReference type="EMBL" id="EDL88564.1"/>
    </source>
</evidence>
<dbReference type="Proteomes" id="UP000234681">
    <property type="component" value="Chromosome 14"/>
</dbReference>
<dbReference type="EMBL" id="CH474060">
    <property type="protein sequence ID" value="EDL88564.1"/>
    <property type="molecule type" value="Genomic_DNA"/>
</dbReference>
<evidence type="ECO:0000313" key="2">
    <source>
        <dbReference type="Proteomes" id="UP000234681"/>
    </source>
</evidence>